<dbReference type="InterPro" id="IPR011762">
    <property type="entry name" value="COA_CT_N"/>
</dbReference>
<sequence>MAKIDLVDIFKRRTRHPYRPRASHLVEHLFPDFSLISPPGGSLLAGVTSFANHQLYVVAQQKPTPDDLRSSEDLKKLNYGMLTSDDHAHILRILREAAASDTDKTVLFTVIDTYGADISMYSAQRFQAFFIAHLIRAFLTIRVRTVSLILGEGGSGGALAIQVTDVRGQMEDALYATAPPESMASIVFRDATRIQDALTVLKPAAKELKALDVIDRIVPSPEDVTDVEGFAANVKDFLSKAIKDLSRNHINKLIKRREMRAKSYGVSKGSGPLYDIKRYIEKPIKMAFRRPAPDIKIVNYSSLTEVGDDYGHMDGRAEDTEFIECGSGRSGEGKHQGCGKLIPLKDFLDNFQVCPECGYAYILSATGWIDCLADTGSFHELYRNLSVEDLLEEDAMTSYYRDFLAKQEGRSHFKESLVVGSAEIHHFKVVMAISEFYYCGGSMGVVFGEKFRRAVDYAIQENIPLVSLCCSGGARLYEGISALMQMVKTVESVNRLKRAGLPFISVLADPSTGGAIASYAALGDVVIAEPGALVIFAGPRVMKSRGFQVEEKLVRSHFLHQISGEIYDRLDYYHDIRGIQEICERKHMKYTLAKYLEFYRRTGLRLPRKTRRKKGRSTAVW</sequence>
<evidence type="ECO:0000256" key="8">
    <source>
        <dbReference type="ARBA" id="ARBA00022516"/>
    </source>
</evidence>
<comment type="subcellular location">
    <subcellularLocation>
        <location evidence="2">Cytoplasm</location>
    </subcellularLocation>
</comment>
<dbReference type="GO" id="GO:0003989">
    <property type="term" value="F:acetyl-CoA carboxylase activity"/>
    <property type="evidence" value="ECO:0007669"/>
    <property type="project" value="InterPro"/>
</dbReference>
<keyword evidence="9 19" id="KW-0808">Transferase</keyword>
<feature type="domain" description="CoA carboxyltransferase C-terminal" evidence="18">
    <location>
        <begin position="1"/>
        <end position="244"/>
    </location>
</feature>
<evidence type="ECO:0000256" key="11">
    <source>
        <dbReference type="ARBA" id="ARBA00022832"/>
    </source>
</evidence>
<evidence type="ECO:0000256" key="14">
    <source>
        <dbReference type="ARBA" id="ARBA00023160"/>
    </source>
</evidence>
<keyword evidence="8" id="KW-0444">Lipid biosynthesis</keyword>
<comment type="function">
    <text evidence="15">Component of the acetyl coenzyme A carboxylase (ACC) complex. Biotin carboxylase (BC) catalyzes the carboxylation of biotin on its carrier protein (BCCP) and then the CO(2) group is transferred by the transcarboxylase to acetyl-CoA to form malonyl-CoA.</text>
</comment>
<evidence type="ECO:0000256" key="3">
    <source>
        <dbReference type="ARBA" id="ARBA00006276"/>
    </source>
</evidence>
<keyword evidence="10" id="KW-0547">Nucleotide-binding</keyword>
<dbReference type="InterPro" id="IPR011763">
    <property type="entry name" value="COA_CT_C"/>
</dbReference>
<dbReference type="PANTHER" id="PTHR42995">
    <property type="entry name" value="ACETYL-COENZYME A CARBOXYLASE CARBOXYL TRANSFERASE SUBUNIT BETA, CHLOROPLASTIC"/>
    <property type="match status" value="1"/>
</dbReference>
<evidence type="ECO:0000256" key="15">
    <source>
        <dbReference type="ARBA" id="ARBA00025280"/>
    </source>
</evidence>
<comment type="catalytic activity">
    <reaction evidence="16">
        <text>N(6)-carboxybiotinyl-L-lysyl-[protein] + acetyl-CoA = N(6)-biotinyl-L-lysyl-[protein] + malonyl-CoA</text>
        <dbReference type="Rhea" id="RHEA:54728"/>
        <dbReference type="Rhea" id="RHEA-COMP:10505"/>
        <dbReference type="Rhea" id="RHEA-COMP:10506"/>
        <dbReference type="ChEBI" id="CHEBI:57288"/>
        <dbReference type="ChEBI" id="CHEBI:57384"/>
        <dbReference type="ChEBI" id="CHEBI:83144"/>
        <dbReference type="ChEBI" id="CHEBI:83145"/>
        <dbReference type="EC" id="2.1.3.15"/>
    </reaction>
</comment>
<evidence type="ECO:0000259" key="17">
    <source>
        <dbReference type="PROSITE" id="PS50980"/>
    </source>
</evidence>
<dbReference type="InterPro" id="IPR001095">
    <property type="entry name" value="Acetyl_CoA_COase_a_su"/>
</dbReference>
<dbReference type="AlphaFoldDB" id="A0A653A359"/>
<dbReference type="GO" id="GO:0005524">
    <property type="term" value="F:ATP binding"/>
    <property type="evidence" value="ECO:0007669"/>
    <property type="project" value="UniProtKB-KW"/>
</dbReference>
<dbReference type="InterPro" id="IPR029045">
    <property type="entry name" value="ClpP/crotonase-like_dom_sf"/>
</dbReference>
<dbReference type="InterPro" id="IPR000438">
    <property type="entry name" value="Acetyl_CoA_COase_Trfase_b_su"/>
</dbReference>
<proteinExistence type="inferred from homology"/>
<evidence type="ECO:0000256" key="10">
    <source>
        <dbReference type="ARBA" id="ARBA00022741"/>
    </source>
</evidence>
<dbReference type="GO" id="GO:0016743">
    <property type="term" value="F:carboxyl- or carbamoyltransferase activity"/>
    <property type="evidence" value="ECO:0007669"/>
    <property type="project" value="InterPro"/>
</dbReference>
<dbReference type="Gene3D" id="3.90.226.10">
    <property type="entry name" value="2-enoyl-CoA Hydratase, Chain A, domain 1"/>
    <property type="match status" value="2"/>
</dbReference>
<evidence type="ECO:0000256" key="2">
    <source>
        <dbReference type="ARBA" id="ARBA00004496"/>
    </source>
</evidence>
<evidence type="ECO:0000256" key="7">
    <source>
        <dbReference type="ARBA" id="ARBA00018312"/>
    </source>
</evidence>
<evidence type="ECO:0000259" key="18">
    <source>
        <dbReference type="PROSITE" id="PS50989"/>
    </source>
</evidence>
<keyword evidence="11" id="KW-0276">Fatty acid metabolism</keyword>
<keyword evidence="13" id="KW-0443">Lipid metabolism</keyword>
<evidence type="ECO:0000313" key="19">
    <source>
        <dbReference type="EMBL" id="VBB42368.1"/>
    </source>
</evidence>
<name>A0A653A359_UNCDX</name>
<dbReference type="SUPFAM" id="SSF52096">
    <property type="entry name" value="ClpP/crotonase"/>
    <property type="match status" value="2"/>
</dbReference>
<evidence type="ECO:0000256" key="16">
    <source>
        <dbReference type="ARBA" id="ARBA00049152"/>
    </source>
</evidence>
<evidence type="ECO:0000256" key="12">
    <source>
        <dbReference type="ARBA" id="ARBA00022840"/>
    </source>
</evidence>
<organism evidence="19">
    <name type="scientific">Uncultured Desulfatiglans sp</name>
    <dbReference type="NCBI Taxonomy" id="1748965"/>
    <lineage>
        <taxon>Bacteria</taxon>
        <taxon>Pseudomonadati</taxon>
        <taxon>Thermodesulfobacteriota</taxon>
        <taxon>Desulfobacteria</taxon>
        <taxon>Desulfatiglandales</taxon>
        <taxon>Desulfatiglandaceae</taxon>
        <taxon>Desulfatiglans</taxon>
        <taxon>environmental samples</taxon>
    </lineage>
</organism>
<accession>A0A653A359</accession>
<dbReference type="PRINTS" id="PR01070">
    <property type="entry name" value="ACCCTRFRASEB"/>
</dbReference>
<comment type="similarity">
    <text evidence="3">In the C-terminal section; belongs to the AccA family.</text>
</comment>
<keyword evidence="12" id="KW-0067">ATP-binding</keyword>
<dbReference type="EMBL" id="UPXX01000013">
    <property type="protein sequence ID" value="VBB42368.1"/>
    <property type="molecule type" value="Genomic_DNA"/>
</dbReference>
<comment type="similarity">
    <text evidence="4">In the N-terminal section; belongs to the AccD/PCCB family.</text>
</comment>
<dbReference type="EC" id="2.1.3.15" evidence="6"/>
<evidence type="ECO:0000256" key="6">
    <source>
        <dbReference type="ARBA" id="ARBA00011883"/>
    </source>
</evidence>
<dbReference type="GO" id="GO:0009317">
    <property type="term" value="C:acetyl-CoA carboxylase complex"/>
    <property type="evidence" value="ECO:0007669"/>
    <property type="project" value="InterPro"/>
</dbReference>
<evidence type="ECO:0000256" key="5">
    <source>
        <dbReference type="ARBA" id="ARBA00011664"/>
    </source>
</evidence>
<comment type="subunit">
    <text evidence="5">Acetyl-CoA carboxylase is a heterotetramer composed of biotin carboxyl carrier protein (AccB), biotin carboxylase (AccC) and two subunits of ACCase subunit beta/alpha.</text>
</comment>
<keyword evidence="14" id="KW-0275">Fatty acid biosynthesis</keyword>
<evidence type="ECO:0000256" key="13">
    <source>
        <dbReference type="ARBA" id="ARBA00023098"/>
    </source>
</evidence>
<evidence type="ECO:0000256" key="1">
    <source>
        <dbReference type="ARBA" id="ARBA00001947"/>
    </source>
</evidence>
<dbReference type="PROSITE" id="PS50980">
    <property type="entry name" value="COA_CT_NTER"/>
    <property type="match status" value="1"/>
</dbReference>
<dbReference type="PROSITE" id="PS50989">
    <property type="entry name" value="COA_CT_CTER"/>
    <property type="match status" value="1"/>
</dbReference>
<dbReference type="GO" id="GO:2001295">
    <property type="term" value="P:malonyl-CoA biosynthetic process"/>
    <property type="evidence" value="ECO:0007669"/>
    <property type="project" value="TreeGrafter"/>
</dbReference>
<dbReference type="InterPro" id="IPR034733">
    <property type="entry name" value="AcCoA_carboxyl_beta"/>
</dbReference>
<dbReference type="GO" id="GO:0006633">
    <property type="term" value="P:fatty acid biosynthetic process"/>
    <property type="evidence" value="ECO:0007669"/>
    <property type="project" value="UniProtKB-KW"/>
</dbReference>
<gene>
    <name evidence="19" type="ORF">TRIP_B200508</name>
</gene>
<comment type="cofactor">
    <cofactor evidence="1">
        <name>Zn(2+)</name>
        <dbReference type="ChEBI" id="CHEBI:29105"/>
    </cofactor>
</comment>
<evidence type="ECO:0000256" key="4">
    <source>
        <dbReference type="ARBA" id="ARBA00010284"/>
    </source>
</evidence>
<dbReference type="PANTHER" id="PTHR42995:SF5">
    <property type="entry name" value="ACETYL-COENZYME A CARBOXYLASE CARBOXYL TRANSFERASE SUBUNIT BETA, CHLOROPLASTIC"/>
    <property type="match status" value="1"/>
</dbReference>
<dbReference type="Pfam" id="PF03255">
    <property type="entry name" value="ACCA"/>
    <property type="match status" value="1"/>
</dbReference>
<reference evidence="19" key="1">
    <citation type="submission" date="2018-07" db="EMBL/GenBank/DDBJ databases">
        <authorList>
            <consortium name="Genoscope - CEA"/>
            <person name="William W."/>
        </authorList>
    </citation>
    <scope>NUCLEOTIDE SEQUENCE</scope>
    <source>
        <strain evidence="19">IK1</strain>
    </source>
</reference>
<feature type="domain" description="CoA carboxyltransferase N-terminal" evidence="17">
    <location>
        <begin position="331"/>
        <end position="614"/>
    </location>
</feature>
<evidence type="ECO:0000256" key="9">
    <source>
        <dbReference type="ARBA" id="ARBA00022679"/>
    </source>
</evidence>
<dbReference type="Pfam" id="PF01039">
    <property type="entry name" value="Carboxyl_trans"/>
    <property type="match status" value="1"/>
</dbReference>
<protein>
    <recommendedName>
        <fullName evidence="7">Acetyl-coenzyme A carboxylase carboxyl transferase subunits beta/alpha</fullName>
        <ecNumber evidence="6">2.1.3.15</ecNumber>
    </recommendedName>
</protein>